<reference evidence="1" key="1">
    <citation type="submission" date="2019-08" db="EMBL/GenBank/DDBJ databases">
        <title>The genome of the North American firefly Photinus pyralis.</title>
        <authorList>
            <consortium name="Photinus pyralis genome working group"/>
            <person name="Fallon T.R."/>
            <person name="Sander Lower S.E."/>
            <person name="Weng J.-K."/>
        </authorList>
    </citation>
    <scope>NUCLEOTIDE SEQUENCE</scope>
    <source>
        <strain evidence="1">TRF0915ILg1</strain>
        <tissue evidence="1">Whole body</tissue>
    </source>
</reference>
<sequence>MTCLTCPRKLKNLLPDIKHEYQIPSRPIMLFEDTENPQKEYFPETKGPEVTQSEVEYAIKTVKGGKALGPVYGENAVSERRTRERFVRFRSENFDVKDAPRSGRPVTEKADEILQMIELDRHASCQEI</sequence>
<organism evidence="1 2">
    <name type="scientific">Ignelater luminosus</name>
    <name type="common">Cucubano</name>
    <name type="synonym">Pyrophorus luminosus</name>
    <dbReference type="NCBI Taxonomy" id="2038154"/>
    <lineage>
        <taxon>Eukaryota</taxon>
        <taxon>Metazoa</taxon>
        <taxon>Ecdysozoa</taxon>
        <taxon>Arthropoda</taxon>
        <taxon>Hexapoda</taxon>
        <taxon>Insecta</taxon>
        <taxon>Pterygota</taxon>
        <taxon>Neoptera</taxon>
        <taxon>Endopterygota</taxon>
        <taxon>Coleoptera</taxon>
        <taxon>Polyphaga</taxon>
        <taxon>Elateriformia</taxon>
        <taxon>Elateroidea</taxon>
        <taxon>Elateridae</taxon>
        <taxon>Agrypninae</taxon>
        <taxon>Pyrophorini</taxon>
        <taxon>Ignelater</taxon>
    </lineage>
</organism>
<evidence type="ECO:0000313" key="2">
    <source>
        <dbReference type="Proteomes" id="UP000801492"/>
    </source>
</evidence>
<feature type="non-terminal residue" evidence="1">
    <location>
        <position position="1"/>
    </location>
</feature>
<proteinExistence type="predicted"/>
<dbReference type="OrthoDB" id="6773352at2759"/>
<gene>
    <name evidence="1" type="ORF">ILUMI_08596</name>
</gene>
<dbReference type="Proteomes" id="UP000801492">
    <property type="component" value="Unassembled WGS sequence"/>
</dbReference>
<comment type="caution">
    <text evidence="1">The sequence shown here is derived from an EMBL/GenBank/DDBJ whole genome shotgun (WGS) entry which is preliminary data.</text>
</comment>
<dbReference type="EMBL" id="VTPC01004043">
    <property type="protein sequence ID" value="KAF2897579.1"/>
    <property type="molecule type" value="Genomic_DNA"/>
</dbReference>
<keyword evidence="2" id="KW-1185">Reference proteome</keyword>
<name>A0A8K0D1L7_IGNLU</name>
<accession>A0A8K0D1L7</accession>
<dbReference type="AlphaFoldDB" id="A0A8K0D1L7"/>
<protein>
    <submittedName>
        <fullName evidence="1">Uncharacterized protein</fullName>
    </submittedName>
</protein>
<evidence type="ECO:0000313" key="1">
    <source>
        <dbReference type="EMBL" id="KAF2897579.1"/>
    </source>
</evidence>